<dbReference type="Proteomes" id="UP001165083">
    <property type="component" value="Unassembled WGS sequence"/>
</dbReference>
<proteinExistence type="predicted"/>
<feature type="region of interest" description="Disordered" evidence="1">
    <location>
        <begin position="113"/>
        <end position="169"/>
    </location>
</feature>
<keyword evidence="3" id="KW-1185">Reference proteome</keyword>
<evidence type="ECO:0000313" key="2">
    <source>
        <dbReference type="EMBL" id="GMF10947.1"/>
    </source>
</evidence>
<dbReference type="AlphaFoldDB" id="A0A9W6TDC8"/>
<protein>
    <submittedName>
        <fullName evidence="2">Unnamed protein product</fullName>
    </submittedName>
</protein>
<sequence>MGSHTQTKEYQPPINYHRKLLYPDSIGLKALPPLDACVGFIHWSSTRMPALVFAPPARIIIAASCKPVVEEKHLGARGYRNRLPCQLAGTTAVPRFGGSAPPVGNASRKRLFEGTGRRHHKKAAEQSPAMQAWRAATSADDYGSPDDYGASNDYGSADDYGSPDDYGASNDYGSPHDYVAYNVVVGGAVVTYNVVVGGAVVIGGAVRAVSVVAPGTGGTVLLLLKQSNPRQGWIAPPLSADFTPPAQVMKAISSSSRSLGTRRR</sequence>
<accession>A0A9W6TDC8</accession>
<comment type="caution">
    <text evidence="2">The sequence shown here is derived from an EMBL/GenBank/DDBJ whole genome shotgun (WGS) entry which is preliminary data.</text>
</comment>
<name>A0A9W6TDC8_9STRA</name>
<reference evidence="2" key="1">
    <citation type="submission" date="2023-04" db="EMBL/GenBank/DDBJ databases">
        <title>Phytophthora lilii NBRC 32176.</title>
        <authorList>
            <person name="Ichikawa N."/>
            <person name="Sato H."/>
            <person name="Tonouchi N."/>
        </authorList>
    </citation>
    <scope>NUCLEOTIDE SEQUENCE</scope>
    <source>
        <strain evidence="2">NBRC 32176</strain>
    </source>
</reference>
<gene>
    <name evidence="2" type="ORF">Plil01_000170200</name>
</gene>
<dbReference type="EMBL" id="BSXW01000058">
    <property type="protein sequence ID" value="GMF10947.1"/>
    <property type="molecule type" value="Genomic_DNA"/>
</dbReference>
<evidence type="ECO:0000256" key="1">
    <source>
        <dbReference type="SAM" id="MobiDB-lite"/>
    </source>
</evidence>
<evidence type="ECO:0000313" key="3">
    <source>
        <dbReference type="Proteomes" id="UP001165083"/>
    </source>
</evidence>
<organism evidence="2 3">
    <name type="scientific">Phytophthora lilii</name>
    <dbReference type="NCBI Taxonomy" id="2077276"/>
    <lineage>
        <taxon>Eukaryota</taxon>
        <taxon>Sar</taxon>
        <taxon>Stramenopiles</taxon>
        <taxon>Oomycota</taxon>
        <taxon>Peronosporomycetes</taxon>
        <taxon>Peronosporales</taxon>
        <taxon>Peronosporaceae</taxon>
        <taxon>Phytophthora</taxon>
    </lineage>
</organism>